<comment type="caution">
    <text evidence="2">The sequence shown here is derived from an EMBL/GenBank/DDBJ whole genome shotgun (WGS) entry which is preliminary data.</text>
</comment>
<evidence type="ECO:0000313" key="3">
    <source>
        <dbReference type="Proteomes" id="UP000078428"/>
    </source>
</evidence>
<dbReference type="AlphaFoldDB" id="A0A178MSA2"/>
<dbReference type="CDD" id="cd04301">
    <property type="entry name" value="NAT_SF"/>
    <property type="match status" value="1"/>
</dbReference>
<accession>A0A178MSA2</accession>
<keyword evidence="3" id="KW-1185">Reference proteome</keyword>
<sequence>MSPFSPERHALDGCRLRPLEPADCRPMAEALAAQDPWLSLGFNATALERYLARDDAALARFAVERGEDGRAGLLAVRWPWLRGAYIELLAVFPAHQGRGLGGAVVDWVAGQTAGITPNLWACVSDFNASARVFYAARGFVEVAPLEDLVAPGRAEILLRRRSG</sequence>
<dbReference type="Pfam" id="PF00583">
    <property type="entry name" value="Acetyltransf_1"/>
    <property type="match status" value="1"/>
</dbReference>
<dbReference type="Gene3D" id="3.40.630.30">
    <property type="match status" value="1"/>
</dbReference>
<proteinExistence type="predicted"/>
<dbReference type="OrthoDB" id="2135706at2"/>
<name>A0A178MSA2_9PROT</name>
<feature type="domain" description="N-acetyltransferase" evidence="1">
    <location>
        <begin position="14"/>
        <end position="163"/>
    </location>
</feature>
<evidence type="ECO:0000259" key="1">
    <source>
        <dbReference type="PROSITE" id="PS51186"/>
    </source>
</evidence>
<dbReference type="SUPFAM" id="SSF55729">
    <property type="entry name" value="Acyl-CoA N-acyltransferases (Nat)"/>
    <property type="match status" value="1"/>
</dbReference>
<evidence type="ECO:0000313" key="2">
    <source>
        <dbReference type="EMBL" id="OAN52260.1"/>
    </source>
</evidence>
<dbReference type="Proteomes" id="UP000078428">
    <property type="component" value="Unassembled WGS sequence"/>
</dbReference>
<dbReference type="EMBL" id="LWQT01000044">
    <property type="protein sequence ID" value="OAN52260.1"/>
    <property type="molecule type" value="Genomic_DNA"/>
</dbReference>
<organism evidence="2 3">
    <name type="scientific">Paramagnetospirillum marisnigri</name>
    <dbReference type="NCBI Taxonomy" id="1285242"/>
    <lineage>
        <taxon>Bacteria</taxon>
        <taxon>Pseudomonadati</taxon>
        <taxon>Pseudomonadota</taxon>
        <taxon>Alphaproteobacteria</taxon>
        <taxon>Rhodospirillales</taxon>
        <taxon>Magnetospirillaceae</taxon>
        <taxon>Paramagnetospirillum</taxon>
    </lineage>
</organism>
<protein>
    <recommendedName>
        <fullName evidence="1">N-acetyltransferase domain-containing protein</fullName>
    </recommendedName>
</protein>
<dbReference type="STRING" id="1285242.A6A04_00775"/>
<reference evidence="2 3" key="1">
    <citation type="submission" date="2016-04" db="EMBL/GenBank/DDBJ databases">
        <title>Draft genome sequence of freshwater magnetotactic bacteria Magnetospirillum marisnigri SP-1 and Magnetospirillum moscoviense BB-1.</title>
        <authorList>
            <person name="Koziaeva V."/>
            <person name="Dziuba M.V."/>
            <person name="Ivanov T.M."/>
            <person name="Kuznetsov B."/>
            <person name="Grouzdev D.S."/>
        </authorList>
    </citation>
    <scope>NUCLEOTIDE SEQUENCE [LARGE SCALE GENOMIC DNA]</scope>
    <source>
        <strain evidence="2 3">SP-1</strain>
    </source>
</reference>
<gene>
    <name evidence="2" type="ORF">A6A04_00775</name>
</gene>
<dbReference type="InterPro" id="IPR000182">
    <property type="entry name" value="GNAT_dom"/>
</dbReference>
<dbReference type="InterPro" id="IPR016181">
    <property type="entry name" value="Acyl_CoA_acyltransferase"/>
</dbReference>
<dbReference type="RefSeq" id="WP_068491106.1">
    <property type="nucleotide sequence ID" value="NZ_LWQT01000044.1"/>
</dbReference>
<dbReference type="GO" id="GO:0016747">
    <property type="term" value="F:acyltransferase activity, transferring groups other than amino-acyl groups"/>
    <property type="evidence" value="ECO:0007669"/>
    <property type="project" value="InterPro"/>
</dbReference>
<dbReference type="PROSITE" id="PS51186">
    <property type="entry name" value="GNAT"/>
    <property type="match status" value="1"/>
</dbReference>